<protein>
    <recommendedName>
        <fullName evidence="9">Polysaccharide biosynthesis protein C-terminal domain-containing protein</fullName>
    </recommendedName>
</protein>
<dbReference type="EMBL" id="PDWK01000056">
    <property type="protein sequence ID" value="KAF1688290.1"/>
    <property type="molecule type" value="Genomic_DNA"/>
</dbReference>
<accession>A0A921NX07</accession>
<reference evidence="7" key="1">
    <citation type="submission" date="2017-10" db="EMBL/GenBank/DDBJ databases">
        <title>Whole genome sequencing of members of genus Pseudoxanthomonas.</title>
        <authorList>
            <person name="Kumar S."/>
            <person name="Bansal K."/>
            <person name="Kaur A."/>
            <person name="Patil P."/>
            <person name="Sharma S."/>
            <person name="Patil P.B."/>
        </authorList>
    </citation>
    <scope>NUCLEOTIDE SEQUENCE</scope>
    <source>
        <strain evidence="7">DSM 22914</strain>
    </source>
</reference>
<comment type="caution">
    <text evidence="7">The sequence shown here is derived from an EMBL/GenBank/DDBJ whole genome shotgun (WGS) entry which is preliminary data.</text>
</comment>
<feature type="transmembrane region" description="Helical" evidence="6">
    <location>
        <begin position="21"/>
        <end position="40"/>
    </location>
</feature>
<evidence type="ECO:0000313" key="7">
    <source>
        <dbReference type="EMBL" id="KAF1688290.1"/>
    </source>
</evidence>
<evidence type="ECO:0008006" key="9">
    <source>
        <dbReference type="Google" id="ProtNLM"/>
    </source>
</evidence>
<keyword evidence="5 6" id="KW-0472">Membrane</keyword>
<keyword evidence="4 6" id="KW-1133">Transmembrane helix</keyword>
<dbReference type="PANTHER" id="PTHR30250">
    <property type="entry name" value="PST FAMILY PREDICTED COLANIC ACID TRANSPORTER"/>
    <property type="match status" value="1"/>
</dbReference>
<evidence type="ECO:0000256" key="6">
    <source>
        <dbReference type="SAM" id="Phobius"/>
    </source>
</evidence>
<dbReference type="Proteomes" id="UP000717981">
    <property type="component" value="Unassembled WGS sequence"/>
</dbReference>
<keyword evidence="3 6" id="KW-0812">Transmembrane</keyword>
<sequence>MGLRRILERTRLRGETTRHTALVVAANASRLTAQALYFVALARSIGPHNFSYFSSAFALAVILAPFIGCGSGSLIIRNCSRNPSLLPSYYGNAITLTGITFVIAIPVYCLIINSSIGESGWPIALSVLLCELGITKIQEITAQAFQSQTKIVTIAWNTIITSAFRLIAGATGLAFANENISAWLLLYISSAFIPCALITTLFLKRHGVKFSLFTREIGEGLKFSIGISSQGVYNDADKLIIPRYESAAIAGNYAAAYKVVDVAFSPIRALLTVTYPKFFVAGASGITSTLDLARRYLPATLGLGLLGSAGLYICAGLATVILGEGYAETSLVLKALCVIPTLRALHFLLADALTGANYQGVRSFIQVSIAALNIGLNFILIPRMGWLGAAITSVVCDVLLCITLYIAAVKLKKRDSARCIT</sequence>
<gene>
    <name evidence="7" type="ORF">CR938_10835</name>
</gene>
<feature type="transmembrane region" description="Helical" evidence="6">
    <location>
        <begin position="329"/>
        <end position="349"/>
    </location>
</feature>
<evidence type="ECO:0000256" key="2">
    <source>
        <dbReference type="ARBA" id="ARBA00022475"/>
    </source>
</evidence>
<dbReference type="Pfam" id="PF01943">
    <property type="entry name" value="Polysacc_synt"/>
    <property type="match status" value="1"/>
</dbReference>
<dbReference type="PANTHER" id="PTHR30250:SF11">
    <property type="entry name" value="O-ANTIGEN TRANSPORTER-RELATED"/>
    <property type="match status" value="1"/>
</dbReference>
<feature type="transmembrane region" description="Helical" evidence="6">
    <location>
        <begin position="52"/>
        <end position="76"/>
    </location>
</feature>
<dbReference type="OrthoDB" id="5240734at2"/>
<feature type="transmembrane region" description="Helical" evidence="6">
    <location>
        <begin position="182"/>
        <end position="203"/>
    </location>
</feature>
<feature type="transmembrane region" description="Helical" evidence="6">
    <location>
        <begin position="361"/>
        <end position="380"/>
    </location>
</feature>
<comment type="subcellular location">
    <subcellularLocation>
        <location evidence="1">Cell membrane</location>
        <topology evidence="1">Multi-pass membrane protein</topology>
    </subcellularLocation>
</comment>
<feature type="transmembrane region" description="Helical" evidence="6">
    <location>
        <begin position="386"/>
        <end position="408"/>
    </location>
</feature>
<proteinExistence type="predicted"/>
<name>A0A921NX07_9GAMM</name>
<keyword evidence="2" id="KW-1003">Cell membrane</keyword>
<feature type="transmembrane region" description="Helical" evidence="6">
    <location>
        <begin position="301"/>
        <end position="323"/>
    </location>
</feature>
<dbReference type="RefSeq" id="WP_162125024.1">
    <property type="nucleotide sequence ID" value="NZ_PDWK01000056.1"/>
</dbReference>
<dbReference type="GO" id="GO:0005886">
    <property type="term" value="C:plasma membrane"/>
    <property type="evidence" value="ECO:0007669"/>
    <property type="project" value="UniProtKB-SubCell"/>
</dbReference>
<evidence type="ECO:0000256" key="4">
    <source>
        <dbReference type="ARBA" id="ARBA00022989"/>
    </source>
</evidence>
<evidence type="ECO:0000256" key="3">
    <source>
        <dbReference type="ARBA" id="ARBA00022692"/>
    </source>
</evidence>
<keyword evidence="8" id="KW-1185">Reference proteome</keyword>
<dbReference type="AlphaFoldDB" id="A0A921NX07"/>
<dbReference type="InterPro" id="IPR050833">
    <property type="entry name" value="Poly_Biosynth_Transport"/>
</dbReference>
<feature type="transmembrane region" description="Helical" evidence="6">
    <location>
        <begin position="154"/>
        <end position="176"/>
    </location>
</feature>
<evidence type="ECO:0000313" key="8">
    <source>
        <dbReference type="Proteomes" id="UP000717981"/>
    </source>
</evidence>
<evidence type="ECO:0000256" key="1">
    <source>
        <dbReference type="ARBA" id="ARBA00004651"/>
    </source>
</evidence>
<evidence type="ECO:0000256" key="5">
    <source>
        <dbReference type="ARBA" id="ARBA00023136"/>
    </source>
</evidence>
<feature type="transmembrane region" description="Helical" evidence="6">
    <location>
        <begin position="88"/>
        <end position="113"/>
    </location>
</feature>
<organism evidence="7 8">
    <name type="scientific">Pseudoxanthomonas taiwanensis</name>
    <dbReference type="NCBI Taxonomy" id="176598"/>
    <lineage>
        <taxon>Bacteria</taxon>
        <taxon>Pseudomonadati</taxon>
        <taxon>Pseudomonadota</taxon>
        <taxon>Gammaproteobacteria</taxon>
        <taxon>Lysobacterales</taxon>
        <taxon>Lysobacteraceae</taxon>
        <taxon>Pseudoxanthomonas</taxon>
    </lineage>
</organism>
<dbReference type="InterPro" id="IPR002797">
    <property type="entry name" value="Polysacc_synth"/>
</dbReference>